<evidence type="ECO:0000313" key="1">
    <source>
        <dbReference type="EMBL" id="GAM62926.1"/>
    </source>
</evidence>
<organism evidence="1 2">
    <name type="scientific">Vibrio ishigakensis</name>
    <dbReference type="NCBI Taxonomy" id="1481914"/>
    <lineage>
        <taxon>Bacteria</taxon>
        <taxon>Pseudomonadati</taxon>
        <taxon>Pseudomonadota</taxon>
        <taxon>Gammaproteobacteria</taxon>
        <taxon>Vibrionales</taxon>
        <taxon>Vibrionaceae</taxon>
        <taxon>Vibrio</taxon>
    </lineage>
</organism>
<dbReference type="EMBL" id="BBSA01000007">
    <property type="protein sequence ID" value="GAM62926.1"/>
    <property type="molecule type" value="Genomic_DNA"/>
</dbReference>
<dbReference type="AlphaFoldDB" id="A0A0B8P9D2"/>
<sequence length="47" mass="5032">MPDFFELNGESFVVAGPQGIESESKHHTILITTASSNLSLAKTTVLL</sequence>
<accession>A0A0B8P9D2</accession>
<protein>
    <submittedName>
        <fullName evidence="1">Uncharacterized protein</fullName>
    </submittedName>
</protein>
<gene>
    <name evidence="1" type="ORF">JCM19232_4603</name>
</gene>
<proteinExistence type="predicted"/>
<reference evidence="1 2" key="2">
    <citation type="submission" date="2015-01" db="EMBL/GenBank/DDBJ databases">
        <authorList>
            <consortium name="NBRP consortium"/>
            <person name="Sawabe T."/>
            <person name="Meirelles P."/>
            <person name="Feng G."/>
            <person name="Sayaka M."/>
            <person name="Hattori M."/>
            <person name="Ohkuma M."/>
        </authorList>
    </citation>
    <scope>NUCLEOTIDE SEQUENCE [LARGE SCALE GENOMIC DNA]</scope>
    <source>
        <strain evidence="1 2">JCM19232</strain>
    </source>
</reference>
<name>A0A0B8P9D2_9VIBR</name>
<reference evidence="1 2" key="1">
    <citation type="submission" date="2015-01" db="EMBL/GenBank/DDBJ databases">
        <title>Vibrio sp. C5 JCM 19232 whole genome shotgun sequence.</title>
        <authorList>
            <person name="Sawabe T."/>
            <person name="Meirelles P."/>
            <person name="Feng G."/>
            <person name="Sayaka M."/>
            <person name="Hattori M."/>
            <person name="Ohkuma M."/>
        </authorList>
    </citation>
    <scope>NUCLEOTIDE SEQUENCE [LARGE SCALE GENOMIC DNA]</scope>
    <source>
        <strain evidence="1 2">JCM19232</strain>
    </source>
</reference>
<dbReference type="Proteomes" id="UP000031670">
    <property type="component" value="Unassembled WGS sequence"/>
</dbReference>
<evidence type="ECO:0000313" key="2">
    <source>
        <dbReference type="Proteomes" id="UP000031670"/>
    </source>
</evidence>
<comment type="caution">
    <text evidence="1">The sequence shown here is derived from an EMBL/GenBank/DDBJ whole genome shotgun (WGS) entry which is preliminary data.</text>
</comment>